<proteinExistence type="predicted"/>
<evidence type="ECO:0000313" key="1">
    <source>
        <dbReference type="EMBL" id="KAK7045006.1"/>
    </source>
</evidence>
<dbReference type="Proteomes" id="UP001362999">
    <property type="component" value="Unassembled WGS sequence"/>
</dbReference>
<dbReference type="EMBL" id="JAWWNJ010000011">
    <property type="protein sequence ID" value="KAK7045006.1"/>
    <property type="molecule type" value="Genomic_DNA"/>
</dbReference>
<organism evidence="1 2">
    <name type="scientific">Favolaschia claudopus</name>
    <dbReference type="NCBI Taxonomy" id="2862362"/>
    <lineage>
        <taxon>Eukaryota</taxon>
        <taxon>Fungi</taxon>
        <taxon>Dikarya</taxon>
        <taxon>Basidiomycota</taxon>
        <taxon>Agaricomycotina</taxon>
        <taxon>Agaricomycetes</taxon>
        <taxon>Agaricomycetidae</taxon>
        <taxon>Agaricales</taxon>
        <taxon>Marasmiineae</taxon>
        <taxon>Mycenaceae</taxon>
        <taxon>Favolaschia</taxon>
    </lineage>
</organism>
<accession>A0AAW0CYP3</accession>
<gene>
    <name evidence="1" type="ORF">R3P38DRAFT_2508272</name>
</gene>
<dbReference type="Gene3D" id="2.60.120.260">
    <property type="entry name" value="Galactose-binding domain-like"/>
    <property type="match status" value="1"/>
</dbReference>
<sequence length="277" mass="29142">MSDYSDLCNFKRGIPACEDLSQGLISQFGGQPCNDPYLFNCNLPDVPDTCCPIGTVCFHYVTDSFISCIDAVGVTATSFPSTATFLPSSTPVSTDGNQKIIFSPPSAWNQNATVPSCASGSEIWTTSTLNASISFNFSGPSIMVHTVASTHGGAFSVTLDGTDTATIIDTYSGGRSGMLPECMSSQFPPLVKVPPTLLNETDHVLTLIYMGASPNAQGAGANISELNIQFDSFAIPVFLAEGQNSTSGARHLASAARVLARYSGIVGAMMVLFEWSV</sequence>
<keyword evidence="2" id="KW-1185">Reference proteome</keyword>
<reference evidence="1 2" key="1">
    <citation type="journal article" date="2024" name="J Genomics">
        <title>Draft genome sequencing and assembly of Favolaschia claudopus CIRM-BRFM 2984 isolated from oak limbs.</title>
        <authorList>
            <person name="Navarro D."/>
            <person name="Drula E."/>
            <person name="Chaduli D."/>
            <person name="Cazenave R."/>
            <person name="Ahrendt S."/>
            <person name="Wang J."/>
            <person name="Lipzen A."/>
            <person name="Daum C."/>
            <person name="Barry K."/>
            <person name="Grigoriev I.V."/>
            <person name="Favel A."/>
            <person name="Rosso M.N."/>
            <person name="Martin F."/>
        </authorList>
    </citation>
    <scope>NUCLEOTIDE SEQUENCE [LARGE SCALE GENOMIC DNA]</scope>
    <source>
        <strain evidence="1 2">CIRM-BRFM 2984</strain>
    </source>
</reference>
<dbReference type="AlphaFoldDB" id="A0AAW0CYP3"/>
<name>A0AAW0CYP3_9AGAR</name>
<comment type="caution">
    <text evidence="1">The sequence shown here is derived from an EMBL/GenBank/DDBJ whole genome shotgun (WGS) entry which is preliminary data.</text>
</comment>
<protein>
    <submittedName>
        <fullName evidence="1">Uncharacterized protein</fullName>
    </submittedName>
</protein>
<evidence type="ECO:0000313" key="2">
    <source>
        <dbReference type="Proteomes" id="UP001362999"/>
    </source>
</evidence>